<dbReference type="Gene3D" id="3.40.640.10">
    <property type="entry name" value="Type I PLP-dependent aspartate aminotransferase-like (Major domain)"/>
    <property type="match status" value="1"/>
</dbReference>
<organism evidence="11 12">
    <name type="scientific">Methylohalomonas lacus</name>
    <dbReference type="NCBI Taxonomy" id="398773"/>
    <lineage>
        <taxon>Bacteria</taxon>
        <taxon>Pseudomonadati</taxon>
        <taxon>Pseudomonadota</taxon>
        <taxon>Gammaproteobacteria</taxon>
        <taxon>Methylohalomonadales</taxon>
        <taxon>Methylohalomonadaceae</taxon>
        <taxon>Methylohalomonas</taxon>
    </lineage>
</organism>
<evidence type="ECO:0000256" key="4">
    <source>
        <dbReference type="ARBA" id="ARBA00012285"/>
    </source>
</evidence>
<dbReference type="EMBL" id="JANUCT010000004">
    <property type="protein sequence ID" value="MCS3902692.1"/>
    <property type="molecule type" value="Genomic_DNA"/>
</dbReference>
<dbReference type="Pfam" id="PF00155">
    <property type="entry name" value="Aminotran_1_2"/>
    <property type="match status" value="1"/>
</dbReference>
<dbReference type="Proteomes" id="UP001204445">
    <property type="component" value="Unassembled WGS sequence"/>
</dbReference>
<comment type="catalytic activity">
    <reaction evidence="9">
        <text>O-phospho-L-threonine + H(+) = (R)-1-aminopropan-2-yl phosphate + CO2</text>
        <dbReference type="Rhea" id="RHEA:11492"/>
        <dbReference type="ChEBI" id="CHEBI:15378"/>
        <dbReference type="ChEBI" id="CHEBI:16526"/>
        <dbReference type="ChEBI" id="CHEBI:58563"/>
        <dbReference type="ChEBI" id="CHEBI:58675"/>
        <dbReference type="EC" id="4.1.1.81"/>
    </reaction>
</comment>
<evidence type="ECO:0000259" key="10">
    <source>
        <dbReference type="Pfam" id="PF00155"/>
    </source>
</evidence>
<evidence type="ECO:0000256" key="9">
    <source>
        <dbReference type="ARBA" id="ARBA00048531"/>
    </source>
</evidence>
<dbReference type="PANTHER" id="PTHR42885">
    <property type="entry name" value="HISTIDINOL-PHOSPHATE AMINOTRANSFERASE-RELATED"/>
    <property type="match status" value="1"/>
</dbReference>
<keyword evidence="6" id="KW-0663">Pyridoxal phosphate</keyword>
<gene>
    <name evidence="11" type="ORF">J2T55_000696</name>
</gene>
<proteinExistence type="predicted"/>
<reference evidence="11" key="1">
    <citation type="submission" date="2022-08" db="EMBL/GenBank/DDBJ databases">
        <title>Genomic Encyclopedia of Type Strains, Phase III (KMG-III): the genomes of soil and plant-associated and newly described type strains.</title>
        <authorList>
            <person name="Whitman W."/>
        </authorList>
    </citation>
    <scope>NUCLEOTIDE SEQUENCE</scope>
    <source>
        <strain evidence="11">HMT 1</strain>
    </source>
</reference>
<evidence type="ECO:0000256" key="7">
    <source>
        <dbReference type="ARBA" id="ARBA00023239"/>
    </source>
</evidence>
<evidence type="ECO:0000256" key="3">
    <source>
        <dbReference type="ARBA" id="ARBA00004953"/>
    </source>
</evidence>
<evidence type="ECO:0000256" key="5">
    <source>
        <dbReference type="ARBA" id="ARBA00022573"/>
    </source>
</evidence>
<evidence type="ECO:0000256" key="6">
    <source>
        <dbReference type="ARBA" id="ARBA00022898"/>
    </source>
</evidence>
<evidence type="ECO:0000256" key="1">
    <source>
        <dbReference type="ARBA" id="ARBA00001933"/>
    </source>
</evidence>
<feature type="domain" description="Aminotransferase class I/classII large" evidence="10">
    <location>
        <begin position="64"/>
        <end position="299"/>
    </location>
</feature>
<dbReference type="EC" id="4.1.1.81" evidence="4"/>
<protein>
    <recommendedName>
        <fullName evidence="4">threonine-phosphate decarboxylase</fullName>
        <ecNumber evidence="4">4.1.1.81</ecNumber>
    </recommendedName>
    <alternativeName>
        <fullName evidence="8">L-threonine-O-3-phosphate decarboxylase</fullName>
    </alternativeName>
</protein>
<dbReference type="GO" id="GO:0048472">
    <property type="term" value="F:threonine-phosphate decarboxylase activity"/>
    <property type="evidence" value="ECO:0007669"/>
    <property type="project" value="UniProtKB-EC"/>
</dbReference>
<dbReference type="CDD" id="cd00609">
    <property type="entry name" value="AAT_like"/>
    <property type="match status" value="1"/>
</dbReference>
<keyword evidence="12" id="KW-1185">Reference proteome</keyword>
<evidence type="ECO:0000313" key="11">
    <source>
        <dbReference type="EMBL" id="MCS3902692.1"/>
    </source>
</evidence>
<dbReference type="RefSeq" id="WP_259054252.1">
    <property type="nucleotide sequence ID" value="NZ_JANUCT010000004.1"/>
</dbReference>
<comment type="caution">
    <text evidence="11">The sequence shown here is derived from an EMBL/GenBank/DDBJ whole genome shotgun (WGS) entry which is preliminary data.</text>
</comment>
<name>A0AAE3HKM8_9GAMM</name>
<dbReference type="GO" id="GO:0030170">
    <property type="term" value="F:pyridoxal phosphate binding"/>
    <property type="evidence" value="ECO:0007669"/>
    <property type="project" value="InterPro"/>
</dbReference>
<comment type="cofactor">
    <cofactor evidence="1">
        <name>pyridoxal 5'-phosphate</name>
        <dbReference type="ChEBI" id="CHEBI:597326"/>
    </cofactor>
</comment>
<keyword evidence="7" id="KW-0456">Lyase</keyword>
<dbReference type="InterPro" id="IPR005860">
    <property type="entry name" value="CobD"/>
</dbReference>
<dbReference type="InterPro" id="IPR015422">
    <property type="entry name" value="PyrdxlP-dep_Trfase_small"/>
</dbReference>
<dbReference type="InterPro" id="IPR004838">
    <property type="entry name" value="NHTrfase_class1_PyrdxlP-BS"/>
</dbReference>
<accession>A0AAE3HKM8</accession>
<dbReference type="InterPro" id="IPR015421">
    <property type="entry name" value="PyrdxlP-dep_Trfase_major"/>
</dbReference>
<comment type="pathway">
    <text evidence="3">Cofactor biosynthesis; adenosylcobalamin biosynthesis.</text>
</comment>
<keyword evidence="5" id="KW-0169">Cobalamin biosynthesis</keyword>
<dbReference type="SUPFAM" id="SSF53383">
    <property type="entry name" value="PLP-dependent transferases"/>
    <property type="match status" value="1"/>
</dbReference>
<dbReference type="Gene3D" id="3.90.1150.10">
    <property type="entry name" value="Aspartate Aminotransferase, domain 1"/>
    <property type="match status" value="1"/>
</dbReference>
<evidence type="ECO:0000256" key="2">
    <source>
        <dbReference type="ARBA" id="ARBA00003444"/>
    </source>
</evidence>
<dbReference type="PANTHER" id="PTHR42885:SF1">
    <property type="entry name" value="THREONINE-PHOSPHATE DECARBOXYLASE"/>
    <property type="match status" value="1"/>
</dbReference>
<evidence type="ECO:0000313" key="12">
    <source>
        <dbReference type="Proteomes" id="UP001204445"/>
    </source>
</evidence>
<dbReference type="GO" id="GO:0009236">
    <property type="term" value="P:cobalamin biosynthetic process"/>
    <property type="evidence" value="ECO:0007669"/>
    <property type="project" value="UniProtKB-KW"/>
</dbReference>
<dbReference type="AlphaFoldDB" id="A0AAE3HKM8"/>
<comment type="function">
    <text evidence="2">Decarboxylates L-threonine-O-3-phosphate to yield (R)-1-amino-2-propanol O-2-phosphate, the precursor for the linkage between the nucleotide loop and the corrin ring in cobalamin.</text>
</comment>
<evidence type="ECO:0000256" key="8">
    <source>
        <dbReference type="ARBA" id="ARBA00029996"/>
    </source>
</evidence>
<dbReference type="InterPro" id="IPR015424">
    <property type="entry name" value="PyrdxlP-dep_Trfase"/>
</dbReference>
<dbReference type="PROSITE" id="PS00105">
    <property type="entry name" value="AA_TRANSFER_CLASS_1"/>
    <property type="match status" value="1"/>
</dbReference>
<dbReference type="InterPro" id="IPR004839">
    <property type="entry name" value="Aminotransferase_I/II_large"/>
</dbReference>
<sequence length="329" mass="35511">MLEHGGQLQSATTRFGIAAGDWLDLSTGINPQGWPVPAIDPQHWQRLPEAEDGLEAAARAYYQCPQILPTAGSQAAIQALPRLRGHSRVGVLDPDYSEHAHAWRRAGHTVVGLQAADIGRPQADLDVLVLSNPNNPTGGELDPALLRARRAELAGRGGWLVVDEAFRDASPAASLISETDQAGLIVLRSLGKFFGLAGARVGFAAATPDRLDALREWLGPWPLSGPARVVAQQALRDTEWQQCTREYLARESEHLNDLLSQAGLVPSGGCPLFQWLAYNDAANIHEQLARQGVLVRLFTRPPGLRFGLPGDAAGWRRLEAALAQLEVNA</sequence>
<dbReference type="NCBIfam" id="TIGR01140">
    <property type="entry name" value="L_thr_O3P_dcar"/>
    <property type="match status" value="1"/>
</dbReference>